<evidence type="ECO:0000256" key="2">
    <source>
        <dbReference type="ARBA" id="ARBA00007733"/>
    </source>
</evidence>
<evidence type="ECO:0000256" key="10">
    <source>
        <dbReference type="RuleBase" id="RU000644"/>
    </source>
</evidence>
<dbReference type="GO" id="GO:0003743">
    <property type="term" value="F:translation initiation factor activity"/>
    <property type="evidence" value="ECO:0007669"/>
    <property type="project" value="UniProtKB-UniRule"/>
</dbReference>
<dbReference type="SMART" id="SM00173">
    <property type="entry name" value="RAS"/>
    <property type="match status" value="1"/>
</dbReference>
<dbReference type="InterPro" id="IPR023115">
    <property type="entry name" value="TIF_IF2_dom3"/>
</dbReference>
<organism evidence="12 13">
    <name type="scientific">Candidatus Portnoybacteria bacterium CG_4_8_14_3_um_filter_44_15</name>
    <dbReference type="NCBI Taxonomy" id="1974803"/>
    <lineage>
        <taxon>Bacteria</taxon>
        <taxon>Candidatus Portnoyibacteriota</taxon>
    </lineage>
</organism>
<dbReference type="InterPro" id="IPR004161">
    <property type="entry name" value="EFTu-like_2"/>
</dbReference>
<dbReference type="SUPFAM" id="SSF52156">
    <property type="entry name" value="Initiation factor IF2/eIF5b, domain 3"/>
    <property type="match status" value="1"/>
</dbReference>
<sequence length="515" mass="56376">MRYNKAVLKAMSDNKKQKNKLEVRLPVVVILGHVDHGKTSILDYIRKSRVAEKESGGITQHIGAYQVDCQNKKITFIDTPGHEAFSAMRSRGAKVADIAVLVVAAEEGIKPQTKEAIQHIKKTGIPMVVAINKIDRQEAQPEKVKKELSENDVLVESLGGDVPSVNVSAKTGQGIDELLEIITLVAEIKELKSDPNQLATGVVIESKHSDKRGVTATLLIKDGTLTNKDIVGTDSAFGKIKTMEDFRSRPLQSAGPSTPVVITGLNQVPQVGEKFLVFDNLDGARTRVAKKTAKRDIAGGDSKEVLVVEEDKKVLNIILKADVAGSLEAIKESFKSIPSDEVILRVLKSEVGDITESDIKLAVSGQARLIGFRIKAGSAAKKIAEQKKVKILTFDIIYELIQVVREMLSKLLEPETIRHELGQLKVLAVFRTEKDSQIIGGRVIRGKITKGVSVDVLRNSAKIDGGRITQLQRNKKDADEVSKDQECGLLVKGASKIEKGDTLVVYEEERKKREI</sequence>
<reference evidence="13" key="1">
    <citation type="submission" date="2017-09" db="EMBL/GenBank/DDBJ databases">
        <title>Depth-based differentiation of microbial function through sediment-hosted aquifers and enrichment of novel symbionts in the deep terrestrial subsurface.</title>
        <authorList>
            <person name="Probst A.J."/>
            <person name="Ladd B."/>
            <person name="Jarett J.K."/>
            <person name="Geller-Mcgrath D.E."/>
            <person name="Sieber C.M.K."/>
            <person name="Emerson J.B."/>
            <person name="Anantharaman K."/>
            <person name="Thomas B.C."/>
            <person name="Malmstrom R."/>
            <person name="Stieglmeier M."/>
            <person name="Klingl A."/>
            <person name="Woyke T."/>
            <person name="Ryan C.M."/>
            <person name="Banfield J.F."/>
        </authorList>
    </citation>
    <scope>NUCLEOTIDE SEQUENCE [LARGE SCALE GENOMIC DNA]</scope>
</reference>
<evidence type="ECO:0000256" key="5">
    <source>
        <dbReference type="ARBA" id="ARBA00022540"/>
    </source>
</evidence>
<dbReference type="Gene3D" id="3.40.50.10050">
    <property type="entry name" value="Translation initiation factor IF- 2, domain 3"/>
    <property type="match status" value="1"/>
</dbReference>
<dbReference type="SUPFAM" id="SSF52540">
    <property type="entry name" value="P-loop containing nucleoside triphosphate hydrolases"/>
    <property type="match status" value="1"/>
</dbReference>
<comment type="similarity">
    <text evidence="2 10">Belongs to the TRAFAC class translation factor GTPase superfamily. Classic translation factor GTPase family. IF-2 subfamily.</text>
</comment>
<dbReference type="InterPro" id="IPR000178">
    <property type="entry name" value="TF_IF2_bacterial-like"/>
</dbReference>
<comment type="function">
    <text evidence="10">One of the essential components for the initiation of protein synthesis. Protects formylmethionyl-tRNA from spontaneous hydrolysis and promotes its binding to the 30S ribosomal subunits. Also involved in the hydrolysis of GTP during the formation of the 70S ribosomal complex.</text>
</comment>
<dbReference type="GO" id="GO:0005525">
    <property type="term" value="F:GTP binding"/>
    <property type="evidence" value="ECO:0007669"/>
    <property type="project" value="UniProtKB-KW"/>
</dbReference>
<dbReference type="GO" id="GO:0005737">
    <property type="term" value="C:cytoplasm"/>
    <property type="evidence" value="ECO:0007669"/>
    <property type="project" value="UniProtKB-SubCell"/>
</dbReference>
<dbReference type="InterPro" id="IPR053905">
    <property type="entry name" value="EF-G-like_DII"/>
</dbReference>
<keyword evidence="5 10" id="KW-0396">Initiation factor</keyword>
<evidence type="ECO:0000313" key="13">
    <source>
        <dbReference type="Proteomes" id="UP000231673"/>
    </source>
</evidence>
<dbReference type="Pfam" id="PF03144">
    <property type="entry name" value="GTP_EFTU_D2"/>
    <property type="match status" value="1"/>
</dbReference>
<dbReference type="PANTHER" id="PTHR43381:SF4">
    <property type="entry name" value="EUKARYOTIC TRANSLATION INITIATION FACTOR 5B"/>
    <property type="match status" value="1"/>
</dbReference>
<dbReference type="AlphaFoldDB" id="A0A2M7IE74"/>
<dbReference type="NCBIfam" id="TIGR00231">
    <property type="entry name" value="small_GTP"/>
    <property type="match status" value="1"/>
</dbReference>
<dbReference type="FunFam" id="3.40.50.300:FF:000019">
    <property type="entry name" value="Translation initiation factor IF-2"/>
    <property type="match status" value="1"/>
</dbReference>
<dbReference type="SUPFAM" id="SSF50447">
    <property type="entry name" value="Translation proteins"/>
    <property type="match status" value="2"/>
</dbReference>
<keyword evidence="7 10" id="KW-0648">Protein biosynthesis</keyword>
<dbReference type="EMBL" id="PFGW01000016">
    <property type="protein sequence ID" value="PIW74805.1"/>
    <property type="molecule type" value="Genomic_DNA"/>
</dbReference>
<evidence type="ECO:0000256" key="4">
    <source>
        <dbReference type="ARBA" id="ARBA00022490"/>
    </source>
</evidence>
<evidence type="ECO:0000259" key="11">
    <source>
        <dbReference type="PROSITE" id="PS51722"/>
    </source>
</evidence>
<feature type="domain" description="Tr-type G" evidence="11">
    <location>
        <begin position="23"/>
        <end position="192"/>
    </location>
</feature>
<dbReference type="InterPro" id="IPR027417">
    <property type="entry name" value="P-loop_NTPase"/>
</dbReference>
<evidence type="ECO:0000256" key="1">
    <source>
        <dbReference type="ARBA" id="ARBA00004496"/>
    </source>
</evidence>
<protein>
    <recommendedName>
        <fullName evidence="3 9">Translation initiation factor IF-2</fullName>
    </recommendedName>
</protein>
<accession>A0A2M7IE74</accession>
<comment type="caution">
    <text evidence="12">The sequence shown here is derived from an EMBL/GenBank/DDBJ whole genome shotgun (WGS) entry which is preliminary data.</text>
</comment>
<keyword evidence="6" id="KW-0547">Nucleotide-binding</keyword>
<dbReference type="InterPro" id="IPR009000">
    <property type="entry name" value="Transl_B-barrel_sf"/>
</dbReference>
<evidence type="ECO:0000256" key="8">
    <source>
        <dbReference type="ARBA" id="ARBA00023134"/>
    </source>
</evidence>
<dbReference type="Pfam" id="PF00009">
    <property type="entry name" value="GTP_EFTU"/>
    <property type="match status" value="1"/>
</dbReference>
<dbReference type="NCBIfam" id="TIGR00487">
    <property type="entry name" value="IF-2"/>
    <property type="match status" value="1"/>
</dbReference>
<dbReference type="InterPro" id="IPR015760">
    <property type="entry name" value="TIF_IF2"/>
</dbReference>
<dbReference type="GO" id="GO:0003924">
    <property type="term" value="F:GTPase activity"/>
    <property type="evidence" value="ECO:0007669"/>
    <property type="project" value="InterPro"/>
</dbReference>
<gene>
    <name evidence="12" type="ORF">CO003_00715</name>
</gene>
<dbReference type="InterPro" id="IPR036925">
    <property type="entry name" value="TIF_IF2_dom3_sf"/>
</dbReference>
<dbReference type="PROSITE" id="PS51722">
    <property type="entry name" value="G_TR_2"/>
    <property type="match status" value="1"/>
</dbReference>
<evidence type="ECO:0000313" key="12">
    <source>
        <dbReference type="EMBL" id="PIW74805.1"/>
    </source>
</evidence>
<dbReference type="FunFam" id="3.40.50.10050:FF:000001">
    <property type="entry name" value="Translation initiation factor IF-2"/>
    <property type="match status" value="1"/>
</dbReference>
<dbReference type="Gene3D" id="2.40.30.10">
    <property type="entry name" value="Translation factors"/>
    <property type="match status" value="2"/>
</dbReference>
<dbReference type="Gene3D" id="3.40.50.300">
    <property type="entry name" value="P-loop containing nucleotide triphosphate hydrolases"/>
    <property type="match status" value="1"/>
</dbReference>
<dbReference type="Pfam" id="PF22042">
    <property type="entry name" value="EF-G_D2"/>
    <property type="match status" value="1"/>
</dbReference>
<evidence type="ECO:0000256" key="9">
    <source>
        <dbReference type="NCBIfam" id="TIGR00487"/>
    </source>
</evidence>
<dbReference type="PANTHER" id="PTHR43381">
    <property type="entry name" value="TRANSLATION INITIATION FACTOR IF-2-RELATED"/>
    <property type="match status" value="1"/>
</dbReference>
<evidence type="ECO:0000256" key="7">
    <source>
        <dbReference type="ARBA" id="ARBA00022917"/>
    </source>
</evidence>
<keyword evidence="8" id="KW-0342">GTP-binding</keyword>
<evidence type="ECO:0000256" key="6">
    <source>
        <dbReference type="ARBA" id="ARBA00022741"/>
    </source>
</evidence>
<comment type="subcellular location">
    <subcellularLocation>
        <location evidence="1">Cytoplasm</location>
    </subcellularLocation>
</comment>
<dbReference type="FunFam" id="2.40.30.10:FF:000008">
    <property type="entry name" value="Translation initiation factor IF-2"/>
    <property type="match status" value="1"/>
</dbReference>
<name>A0A2M7IE74_9BACT</name>
<proteinExistence type="inferred from homology"/>
<evidence type="ECO:0000256" key="3">
    <source>
        <dbReference type="ARBA" id="ARBA00020675"/>
    </source>
</evidence>
<dbReference type="InterPro" id="IPR000795">
    <property type="entry name" value="T_Tr_GTP-bd_dom"/>
</dbReference>
<dbReference type="CDD" id="cd01887">
    <property type="entry name" value="IF2_eIF5B"/>
    <property type="match status" value="1"/>
</dbReference>
<dbReference type="Proteomes" id="UP000231673">
    <property type="component" value="Unassembled WGS sequence"/>
</dbReference>
<dbReference type="InterPro" id="IPR005225">
    <property type="entry name" value="Small_GTP-bd"/>
</dbReference>
<keyword evidence="4" id="KW-0963">Cytoplasm</keyword>
<dbReference type="Pfam" id="PF11987">
    <property type="entry name" value="IF-2"/>
    <property type="match status" value="1"/>
</dbReference>